<evidence type="ECO:0000259" key="5">
    <source>
        <dbReference type="PROSITE" id="PS50026"/>
    </source>
</evidence>
<accession>A0ABN8RF37</accession>
<dbReference type="Pfam" id="PF23283">
    <property type="entry name" value="D8C_UMOD"/>
    <property type="match status" value="1"/>
</dbReference>
<evidence type="ECO:0000256" key="3">
    <source>
        <dbReference type="ARBA" id="ARBA00023157"/>
    </source>
</evidence>
<dbReference type="PROSITE" id="PS01187">
    <property type="entry name" value="EGF_CA"/>
    <property type="match status" value="1"/>
</dbReference>
<gene>
    <name evidence="6" type="ORF">PLOB_00017402</name>
</gene>
<keyword evidence="7" id="KW-1185">Reference proteome</keyword>
<dbReference type="PROSITE" id="PS50026">
    <property type="entry name" value="EGF_3"/>
    <property type="match status" value="1"/>
</dbReference>
<dbReference type="InterPro" id="IPR000152">
    <property type="entry name" value="EGF-type_Asp/Asn_hydroxyl_site"/>
</dbReference>
<dbReference type="SUPFAM" id="SSF57196">
    <property type="entry name" value="EGF/Laminin"/>
    <property type="match status" value="1"/>
</dbReference>
<dbReference type="InterPro" id="IPR057774">
    <property type="entry name" value="D8C_UMOD/GP2/OIT3-like"/>
</dbReference>
<dbReference type="InterPro" id="IPR049883">
    <property type="entry name" value="NOTCH1_EGF-like"/>
</dbReference>
<dbReference type="CDD" id="cd00054">
    <property type="entry name" value="EGF_CA"/>
    <property type="match status" value="1"/>
</dbReference>
<sequence length="284" mass="31508">MALKGHVFQTLKVPSSLYCLEACTHEPRCQSFDHVMGKDISELNNRTKEARPEDFISDVTKLYFKKPKNRKPEASGKKPKRGKHSRGFRSSVYDIIPGNNTFPSEKSYDYTYLYCSFCVDIDECTSGTHNCHSSLASCTNTAGSFSCTCNSPYRGDGKTCNLPSECQNYGRLNSHTRKITYSGSSSCDRGIGPGWFRFDRSAGTRMATSCPPTYTCNAAATGWLNGGHPTVADGQVSRQVCFHWSGNCCFWSTNIKVRNCGSYYVYYLNGTPGSTCSLRYCGTN</sequence>
<dbReference type="Pfam" id="PF07645">
    <property type="entry name" value="EGF_CA"/>
    <property type="match status" value="1"/>
</dbReference>
<evidence type="ECO:0000256" key="2">
    <source>
        <dbReference type="ARBA" id="ARBA00022729"/>
    </source>
</evidence>
<keyword evidence="2" id="KW-0732">Signal</keyword>
<dbReference type="EMBL" id="CALNXK010000207">
    <property type="protein sequence ID" value="CAH3176031.1"/>
    <property type="molecule type" value="Genomic_DNA"/>
</dbReference>
<dbReference type="InterPro" id="IPR000742">
    <property type="entry name" value="EGF"/>
</dbReference>
<dbReference type="InterPro" id="IPR001881">
    <property type="entry name" value="EGF-like_Ca-bd_dom"/>
</dbReference>
<dbReference type="PROSITE" id="PS01186">
    <property type="entry name" value="EGF_2"/>
    <property type="match status" value="1"/>
</dbReference>
<comment type="caution">
    <text evidence="4">Lacks conserved residue(s) required for the propagation of feature annotation.</text>
</comment>
<comment type="caution">
    <text evidence="6">The sequence shown here is derived from an EMBL/GenBank/DDBJ whole genome shotgun (WGS) entry which is preliminary data.</text>
</comment>
<dbReference type="Proteomes" id="UP001159405">
    <property type="component" value="Unassembled WGS sequence"/>
</dbReference>
<dbReference type="Gene3D" id="2.10.25.10">
    <property type="entry name" value="Laminin"/>
    <property type="match status" value="1"/>
</dbReference>
<keyword evidence="3" id="KW-1015">Disulfide bond</keyword>
<keyword evidence="1 4" id="KW-0245">EGF-like domain</keyword>
<dbReference type="InterPro" id="IPR018097">
    <property type="entry name" value="EGF_Ca-bd_CS"/>
</dbReference>
<evidence type="ECO:0000313" key="7">
    <source>
        <dbReference type="Proteomes" id="UP001159405"/>
    </source>
</evidence>
<proteinExistence type="predicted"/>
<evidence type="ECO:0000313" key="6">
    <source>
        <dbReference type="EMBL" id="CAH3176031.1"/>
    </source>
</evidence>
<dbReference type="SMART" id="SM00179">
    <property type="entry name" value="EGF_CA"/>
    <property type="match status" value="1"/>
</dbReference>
<protein>
    <recommendedName>
        <fullName evidence="5">EGF-like domain-containing protein</fullName>
    </recommendedName>
</protein>
<evidence type="ECO:0000256" key="4">
    <source>
        <dbReference type="PROSITE-ProRule" id="PRU00076"/>
    </source>
</evidence>
<organism evidence="6 7">
    <name type="scientific">Porites lobata</name>
    <dbReference type="NCBI Taxonomy" id="104759"/>
    <lineage>
        <taxon>Eukaryota</taxon>
        <taxon>Metazoa</taxon>
        <taxon>Cnidaria</taxon>
        <taxon>Anthozoa</taxon>
        <taxon>Hexacorallia</taxon>
        <taxon>Scleractinia</taxon>
        <taxon>Fungiina</taxon>
        <taxon>Poritidae</taxon>
        <taxon>Porites</taxon>
    </lineage>
</organism>
<feature type="domain" description="EGF-like" evidence="5">
    <location>
        <begin position="120"/>
        <end position="161"/>
    </location>
</feature>
<reference evidence="6 7" key="1">
    <citation type="submission" date="2022-05" db="EMBL/GenBank/DDBJ databases">
        <authorList>
            <consortium name="Genoscope - CEA"/>
            <person name="William W."/>
        </authorList>
    </citation>
    <scope>NUCLEOTIDE SEQUENCE [LARGE SCALE GENOMIC DNA]</scope>
</reference>
<dbReference type="PANTHER" id="PTHR36191">
    <property type="entry name" value="ENDO/EXONUCLEASE/PHOSPHATASE DOMAIN-CONTAINING PROTEIN-RELATED"/>
    <property type="match status" value="1"/>
</dbReference>
<dbReference type="PANTHER" id="PTHR36191:SF4">
    <property type="entry name" value="VWFD DOMAIN-CONTAINING PROTEIN"/>
    <property type="match status" value="1"/>
</dbReference>
<dbReference type="PROSITE" id="PS00010">
    <property type="entry name" value="ASX_HYDROXYL"/>
    <property type="match status" value="1"/>
</dbReference>
<name>A0ABN8RF37_9CNID</name>
<evidence type="ECO:0000256" key="1">
    <source>
        <dbReference type="ARBA" id="ARBA00022536"/>
    </source>
</evidence>